<gene>
    <name evidence="5" type="ORF">FRACYDRAFT_184367</name>
</gene>
<keyword evidence="6" id="KW-1185">Reference proteome</keyword>
<feature type="domain" description="3-beta hydroxysteroid dehydrogenase/isomerase" evidence="4">
    <location>
        <begin position="22"/>
        <end position="277"/>
    </location>
</feature>
<evidence type="ECO:0000256" key="3">
    <source>
        <dbReference type="RuleBase" id="RU004475"/>
    </source>
</evidence>
<evidence type="ECO:0000256" key="2">
    <source>
        <dbReference type="ARBA" id="ARBA00023002"/>
    </source>
</evidence>
<dbReference type="KEGG" id="fcy:FRACYDRAFT_184367"/>
<sequence>MILSSPPKNPGFETAEAGCNALVTGSSGFAGARLVEMLLERGAKTVIAFDIVTPDAVLQERFKDVQKKTGGKIITLSQTEGDLCSDAAVDAAFQKVPKLDVVFHIAALVGPFHKEKLYWDVNYHGTLRIIDGCKKYKVNKLVYSSSPSTRFTGGDVEGLSEDEMPIPDKFVALYAETKAKGEKAVSQACSDTLLTVSVAPHQLYGPYDTLFLPKLLEAAGSGKLRIFGKGQNKISLCHIDNYCVGLLCGADSLYRGSPTLSNFYVVTDDGPQYFWKTINQAGVAMGFVDLETKFHLPVWLLYSVAYFCNFLTFLTGKQFKLKPFTVKMLIIHRYFNIKNARRDLQYKPLISFDKGWPDTIEWFRINWLPDYKAMGAKEL</sequence>
<evidence type="ECO:0000313" key="5">
    <source>
        <dbReference type="EMBL" id="OEU17174.1"/>
    </source>
</evidence>
<keyword evidence="2 3" id="KW-0560">Oxidoreductase</keyword>
<dbReference type="PANTHER" id="PTHR43245">
    <property type="entry name" value="BIFUNCTIONAL POLYMYXIN RESISTANCE PROTEIN ARNA"/>
    <property type="match status" value="1"/>
</dbReference>
<evidence type="ECO:0000256" key="1">
    <source>
        <dbReference type="ARBA" id="ARBA00009219"/>
    </source>
</evidence>
<dbReference type="Proteomes" id="UP000095751">
    <property type="component" value="Unassembled WGS sequence"/>
</dbReference>
<dbReference type="Gene3D" id="3.40.50.720">
    <property type="entry name" value="NAD(P)-binding Rossmann-like Domain"/>
    <property type="match status" value="1"/>
</dbReference>
<dbReference type="EMBL" id="KV784357">
    <property type="protein sequence ID" value="OEU17174.1"/>
    <property type="molecule type" value="Genomic_DNA"/>
</dbReference>
<dbReference type="PANTHER" id="PTHR43245:SF51">
    <property type="entry name" value="SHORT CHAIN DEHYDROGENASE_REDUCTASE FAMILY 42E, MEMBER 2"/>
    <property type="match status" value="1"/>
</dbReference>
<name>A0A1E7FGB3_9STRA</name>
<protein>
    <submittedName>
        <fullName evidence="5">NAD(P)-binding protein</fullName>
    </submittedName>
</protein>
<comment type="similarity">
    <text evidence="1 3">Belongs to the 3-beta-HSD family.</text>
</comment>
<dbReference type="InParanoid" id="A0A1E7FGB3"/>
<dbReference type="InterPro" id="IPR002225">
    <property type="entry name" value="3Beta_OHSteriod_DH/Estase"/>
</dbReference>
<organism evidence="5 6">
    <name type="scientific">Fragilariopsis cylindrus CCMP1102</name>
    <dbReference type="NCBI Taxonomy" id="635003"/>
    <lineage>
        <taxon>Eukaryota</taxon>
        <taxon>Sar</taxon>
        <taxon>Stramenopiles</taxon>
        <taxon>Ochrophyta</taxon>
        <taxon>Bacillariophyta</taxon>
        <taxon>Bacillariophyceae</taxon>
        <taxon>Bacillariophycidae</taxon>
        <taxon>Bacillariales</taxon>
        <taxon>Bacillariaceae</taxon>
        <taxon>Fragilariopsis</taxon>
    </lineage>
</organism>
<dbReference type="GO" id="GO:0016616">
    <property type="term" value="F:oxidoreductase activity, acting on the CH-OH group of donors, NAD or NADP as acceptor"/>
    <property type="evidence" value="ECO:0007669"/>
    <property type="project" value="InterPro"/>
</dbReference>
<reference evidence="5 6" key="1">
    <citation type="submission" date="2016-09" db="EMBL/GenBank/DDBJ databases">
        <title>Extensive genetic diversity and differential bi-allelic expression allows diatom success in the polar Southern Ocean.</title>
        <authorList>
            <consortium name="DOE Joint Genome Institute"/>
            <person name="Mock T."/>
            <person name="Otillar R.P."/>
            <person name="Strauss J."/>
            <person name="Dupont C."/>
            <person name="Frickenhaus S."/>
            <person name="Maumus F."/>
            <person name="Mcmullan M."/>
            <person name="Sanges R."/>
            <person name="Schmutz J."/>
            <person name="Toseland A."/>
            <person name="Valas R."/>
            <person name="Veluchamy A."/>
            <person name="Ward B.J."/>
            <person name="Allen A."/>
            <person name="Barry K."/>
            <person name="Falciatore A."/>
            <person name="Ferrante M."/>
            <person name="Fortunato A.E."/>
            <person name="Gloeckner G."/>
            <person name="Gruber A."/>
            <person name="Hipkin R."/>
            <person name="Janech M."/>
            <person name="Kroth P."/>
            <person name="Leese F."/>
            <person name="Lindquist E."/>
            <person name="Lyon B.R."/>
            <person name="Martin J."/>
            <person name="Mayer C."/>
            <person name="Parker M."/>
            <person name="Quesneville H."/>
            <person name="Raymond J."/>
            <person name="Uhlig C."/>
            <person name="Valentin K.U."/>
            <person name="Worden A.Z."/>
            <person name="Armbrust E.V."/>
            <person name="Bowler C."/>
            <person name="Green B."/>
            <person name="Moulton V."/>
            <person name="Van Oosterhout C."/>
            <person name="Grigoriev I."/>
        </authorList>
    </citation>
    <scope>NUCLEOTIDE SEQUENCE [LARGE SCALE GENOMIC DNA]</scope>
    <source>
        <strain evidence="5 6">CCMP1102</strain>
    </source>
</reference>
<evidence type="ECO:0000259" key="4">
    <source>
        <dbReference type="Pfam" id="PF01073"/>
    </source>
</evidence>
<evidence type="ECO:0000313" key="6">
    <source>
        <dbReference type="Proteomes" id="UP000095751"/>
    </source>
</evidence>
<dbReference type="Pfam" id="PF01073">
    <property type="entry name" value="3Beta_HSD"/>
    <property type="match status" value="1"/>
</dbReference>
<dbReference type="InterPro" id="IPR036291">
    <property type="entry name" value="NAD(P)-bd_dom_sf"/>
</dbReference>
<dbReference type="GO" id="GO:0006694">
    <property type="term" value="P:steroid biosynthetic process"/>
    <property type="evidence" value="ECO:0007669"/>
    <property type="project" value="InterPro"/>
</dbReference>
<accession>A0A1E7FGB3</accession>
<dbReference type="AlphaFoldDB" id="A0A1E7FGB3"/>
<dbReference type="OrthoDB" id="10058185at2759"/>
<proteinExistence type="inferred from homology"/>
<dbReference type="SUPFAM" id="SSF51735">
    <property type="entry name" value="NAD(P)-binding Rossmann-fold domains"/>
    <property type="match status" value="1"/>
</dbReference>
<dbReference type="InterPro" id="IPR050177">
    <property type="entry name" value="Lipid_A_modif_metabolic_enz"/>
</dbReference>